<evidence type="ECO:0000313" key="3">
    <source>
        <dbReference type="Proteomes" id="UP000541610"/>
    </source>
</evidence>
<gene>
    <name evidence="2" type="ORF">FOZ60_006728</name>
</gene>
<evidence type="ECO:0000313" key="2">
    <source>
        <dbReference type="EMBL" id="KAF4694875.1"/>
    </source>
</evidence>
<reference evidence="2 3" key="1">
    <citation type="submission" date="2020-04" db="EMBL/GenBank/DDBJ databases">
        <title>Perkinsus olseni comparative genomics.</title>
        <authorList>
            <person name="Bogema D.R."/>
        </authorList>
    </citation>
    <scope>NUCLEOTIDE SEQUENCE [LARGE SCALE GENOMIC DNA]</scope>
    <source>
        <strain evidence="2">00978-12</strain>
    </source>
</reference>
<accession>A0A7J6PFG4</accession>
<name>A0A7J6PFG4_PEROL</name>
<dbReference type="Proteomes" id="UP000541610">
    <property type="component" value="Unassembled WGS sequence"/>
</dbReference>
<protein>
    <submittedName>
        <fullName evidence="2">Uncharacterized protein</fullName>
    </submittedName>
</protein>
<dbReference type="AlphaFoldDB" id="A0A7J6PFG4"/>
<organism evidence="2 3">
    <name type="scientific">Perkinsus olseni</name>
    <name type="common">Perkinsus atlanticus</name>
    <dbReference type="NCBI Taxonomy" id="32597"/>
    <lineage>
        <taxon>Eukaryota</taxon>
        <taxon>Sar</taxon>
        <taxon>Alveolata</taxon>
        <taxon>Perkinsozoa</taxon>
        <taxon>Perkinsea</taxon>
        <taxon>Perkinsida</taxon>
        <taxon>Perkinsidae</taxon>
        <taxon>Perkinsus</taxon>
    </lineage>
</organism>
<proteinExistence type="predicted"/>
<evidence type="ECO:0000256" key="1">
    <source>
        <dbReference type="SAM" id="MobiDB-lite"/>
    </source>
</evidence>
<sequence length="298" mass="32417">MYRVGSFVLLFMDFSVGNTAILERHAVAAAEEKGKSPRAREKSLGSNGRDVLRREITKRLRAFPHLRIVANRIAPIRFATVPQLHQIAEDVGIGEIAAVISRADQAHRKSKKGGKTDGGGRRKSTGGRADVNVKEAIAGSLAEYRWSLNDGYSTIHKDMADSGQGEVADSHSTDPLNLDLHLSTASSSSSHAAAPFHNITSLAVSIADGASAVSSTPVMCWDNPGVAAPNEVSRLGGPLSLPDKAHDHQQPFTTHDRDYNYRDYSVMRQIPSLSTSLLWDINNRDEQRESGRNPVFPM</sequence>
<feature type="region of interest" description="Disordered" evidence="1">
    <location>
        <begin position="104"/>
        <end position="131"/>
    </location>
</feature>
<comment type="caution">
    <text evidence="2">The sequence shown here is derived from an EMBL/GenBank/DDBJ whole genome shotgun (WGS) entry which is preliminary data.</text>
</comment>
<dbReference type="EMBL" id="JABANP010000027">
    <property type="protein sequence ID" value="KAF4694875.1"/>
    <property type="molecule type" value="Genomic_DNA"/>
</dbReference>
<dbReference type="OrthoDB" id="428826at2759"/>